<proteinExistence type="inferred from homology"/>
<evidence type="ECO:0000256" key="12">
    <source>
        <dbReference type="ARBA" id="ARBA00046313"/>
    </source>
</evidence>
<dbReference type="GO" id="GO:0019288">
    <property type="term" value="P:isopentenyl diphosphate biosynthetic process, methylerythritol 4-phosphate pathway"/>
    <property type="evidence" value="ECO:0007669"/>
    <property type="project" value="InterPro"/>
</dbReference>
<reference evidence="17" key="1">
    <citation type="submission" date="2023-02" db="EMBL/GenBank/DDBJ databases">
        <title>Genome of toxic invasive species Heracleum sosnowskyi carries increased number of genes despite the absence of recent whole-genome duplications.</title>
        <authorList>
            <person name="Schelkunov M."/>
            <person name="Shtratnikova V."/>
            <person name="Makarenko M."/>
            <person name="Klepikova A."/>
            <person name="Omelchenko D."/>
            <person name="Novikova G."/>
            <person name="Obukhova E."/>
            <person name="Bogdanov V."/>
            <person name="Penin A."/>
            <person name="Logacheva M."/>
        </authorList>
    </citation>
    <scope>NUCLEOTIDE SEQUENCE</scope>
    <source>
        <strain evidence="17">Hsosn_3</strain>
        <tissue evidence="17">Leaf</tissue>
    </source>
</reference>
<keyword evidence="5" id="KW-0004">4Fe-4S</keyword>
<dbReference type="GO" id="GO:0046872">
    <property type="term" value="F:metal ion binding"/>
    <property type="evidence" value="ECO:0007669"/>
    <property type="project" value="UniProtKB-KW"/>
</dbReference>
<evidence type="ECO:0000256" key="5">
    <source>
        <dbReference type="ARBA" id="ARBA00022485"/>
    </source>
</evidence>
<sequence>MSRHGSSRFMAKELPFIGILSNKAEENPDFYNWNRVKLLYCDGASFTGDIIQTLKANEYEYTWGNVTVKLAESYGFCWGVERAIQITYEAKKHFPEEKIWITNEIIHNPTVSKVATGGAVIPVVYMRIFLPESPLATAVISEKETECLLKKGSSKTSHLSNTTTSFSDAICLLRSSSTFSRIAIIAFFGSLAEIGLHGSLLVIFVSLLPLRTY</sequence>
<dbReference type="InterPro" id="IPR003451">
    <property type="entry name" value="LytB/IspH"/>
</dbReference>
<accession>A0AAD8MM04</accession>
<evidence type="ECO:0000256" key="2">
    <source>
        <dbReference type="ARBA" id="ARBA00003534"/>
    </source>
</evidence>
<keyword evidence="7" id="KW-0479">Metal-binding</keyword>
<comment type="cofactor">
    <cofactor evidence="1">
        <name>[4Fe-4S] cluster</name>
        <dbReference type="ChEBI" id="CHEBI:49883"/>
    </cofactor>
</comment>
<dbReference type="Pfam" id="PF03283">
    <property type="entry name" value="PAE"/>
    <property type="match status" value="1"/>
</dbReference>
<evidence type="ECO:0000256" key="3">
    <source>
        <dbReference type="ARBA" id="ARBA00004191"/>
    </source>
</evidence>
<evidence type="ECO:0000256" key="4">
    <source>
        <dbReference type="ARBA" id="ARBA00005784"/>
    </source>
</evidence>
<comment type="caution">
    <text evidence="17">The sequence shown here is derived from an EMBL/GenBank/DDBJ whole genome shotgun (WGS) entry which is preliminary data.</text>
</comment>
<dbReference type="GO" id="GO:0071555">
    <property type="term" value="P:cell wall organization"/>
    <property type="evidence" value="ECO:0007669"/>
    <property type="project" value="UniProtKB-KW"/>
</dbReference>
<evidence type="ECO:0000313" key="18">
    <source>
        <dbReference type="Proteomes" id="UP001237642"/>
    </source>
</evidence>
<organism evidence="17 18">
    <name type="scientific">Heracleum sosnowskyi</name>
    <dbReference type="NCBI Taxonomy" id="360622"/>
    <lineage>
        <taxon>Eukaryota</taxon>
        <taxon>Viridiplantae</taxon>
        <taxon>Streptophyta</taxon>
        <taxon>Embryophyta</taxon>
        <taxon>Tracheophyta</taxon>
        <taxon>Spermatophyta</taxon>
        <taxon>Magnoliopsida</taxon>
        <taxon>eudicotyledons</taxon>
        <taxon>Gunneridae</taxon>
        <taxon>Pentapetalae</taxon>
        <taxon>asterids</taxon>
        <taxon>campanulids</taxon>
        <taxon>Apiales</taxon>
        <taxon>Apiaceae</taxon>
        <taxon>Apioideae</taxon>
        <taxon>apioid superclade</taxon>
        <taxon>Tordylieae</taxon>
        <taxon>Tordyliinae</taxon>
        <taxon>Heracleum</taxon>
    </lineage>
</organism>
<feature type="transmembrane region" description="Helical" evidence="16">
    <location>
        <begin position="182"/>
        <end position="208"/>
    </location>
</feature>
<evidence type="ECO:0000256" key="10">
    <source>
        <dbReference type="ARBA" id="ARBA00023014"/>
    </source>
</evidence>
<dbReference type="GO" id="GO:0051745">
    <property type="term" value="F:4-hydroxy-3-methylbut-2-enyl diphosphate reductase activity"/>
    <property type="evidence" value="ECO:0007669"/>
    <property type="project" value="InterPro"/>
</dbReference>
<dbReference type="Pfam" id="PF02401">
    <property type="entry name" value="LYTB"/>
    <property type="match status" value="1"/>
</dbReference>
<dbReference type="PANTHER" id="PTHR31619">
    <property type="entry name" value="4-HYDROXY-3-METHYLBUT-2-ENYL DIPHOSPHATE REDUCTASE, CHLOROPLASTIC"/>
    <property type="match status" value="1"/>
</dbReference>
<evidence type="ECO:0000256" key="7">
    <source>
        <dbReference type="ARBA" id="ARBA00022723"/>
    </source>
</evidence>
<dbReference type="PANTHER" id="PTHR31619:SF5">
    <property type="entry name" value="4-HYDROXY-3-METHYLBUT-2-ENYL DIPHOSPHATE REDUCTASE, CHLOROPLASTIC"/>
    <property type="match status" value="1"/>
</dbReference>
<protein>
    <recommendedName>
        <fullName evidence="15">Pectin acetylesterase</fullName>
        <ecNumber evidence="15">3.1.1.-</ecNumber>
    </recommendedName>
</protein>
<evidence type="ECO:0000313" key="17">
    <source>
        <dbReference type="EMBL" id="KAK1381330.1"/>
    </source>
</evidence>
<evidence type="ECO:0000256" key="6">
    <source>
        <dbReference type="ARBA" id="ARBA00022512"/>
    </source>
</evidence>
<comment type="function">
    <text evidence="2 15">Hydrolyzes acetyl esters in homogalacturonan regions of pectin. In type I primary cell wall, galacturonic acid residues of pectin can be acetylated at the O-2 and O-3 positions. Decreasing the degree of acetylation of pectin gels in vitro alters their physical properties.</text>
</comment>
<keyword evidence="16" id="KW-0472">Membrane</keyword>
<keyword evidence="18" id="KW-1185">Reference proteome</keyword>
<comment type="subcellular location">
    <subcellularLocation>
        <location evidence="3 15">Secreted</location>
        <location evidence="3 15">Cell wall</location>
    </subcellularLocation>
</comment>
<name>A0AAD8MM04_9APIA</name>
<comment type="similarity">
    <text evidence="14">Belongs to the IspH family.</text>
</comment>
<gene>
    <name evidence="17" type="ORF">POM88_028074</name>
</gene>
<dbReference type="GO" id="GO:0051539">
    <property type="term" value="F:4 iron, 4 sulfur cluster binding"/>
    <property type="evidence" value="ECO:0007669"/>
    <property type="project" value="UniProtKB-KW"/>
</dbReference>
<keyword evidence="6 15" id="KW-0134">Cell wall</keyword>
<keyword evidence="16" id="KW-1133">Transmembrane helix</keyword>
<dbReference type="Proteomes" id="UP001237642">
    <property type="component" value="Unassembled WGS sequence"/>
</dbReference>
<evidence type="ECO:0000256" key="14">
    <source>
        <dbReference type="ARBA" id="ARBA00046335"/>
    </source>
</evidence>
<dbReference type="EMBL" id="JAUIZM010000006">
    <property type="protein sequence ID" value="KAK1381330.1"/>
    <property type="molecule type" value="Genomic_DNA"/>
</dbReference>
<reference evidence="17" key="2">
    <citation type="submission" date="2023-05" db="EMBL/GenBank/DDBJ databases">
        <authorList>
            <person name="Schelkunov M.I."/>
        </authorList>
    </citation>
    <scope>NUCLEOTIDE SEQUENCE</scope>
    <source>
        <strain evidence="17">Hsosn_3</strain>
        <tissue evidence="17">Leaf</tissue>
    </source>
</reference>
<evidence type="ECO:0000256" key="8">
    <source>
        <dbReference type="ARBA" id="ARBA00023002"/>
    </source>
</evidence>
<evidence type="ECO:0000256" key="9">
    <source>
        <dbReference type="ARBA" id="ARBA00023004"/>
    </source>
</evidence>
<dbReference type="EC" id="3.1.1.-" evidence="15"/>
<keyword evidence="10" id="KW-0411">Iron-sulfur</keyword>
<evidence type="ECO:0000256" key="13">
    <source>
        <dbReference type="ARBA" id="ARBA00046314"/>
    </source>
</evidence>
<keyword evidence="11 15" id="KW-0961">Cell wall biogenesis/degradation</keyword>
<keyword evidence="16" id="KW-0812">Transmembrane</keyword>
<evidence type="ECO:0000256" key="1">
    <source>
        <dbReference type="ARBA" id="ARBA00001966"/>
    </source>
</evidence>
<comment type="pathway">
    <text evidence="13">Isoprenoid biosynthesis; dimethylallyl diphosphate biosynthesis; dimethylallyl diphosphate from (2E)-4-hydroxy-3-methylbutenyl diphosphate: step 1/1.</text>
</comment>
<keyword evidence="15" id="KW-0964">Secreted</keyword>
<comment type="pathway">
    <text evidence="12">Isoprenoid biosynthesis; isopentenyl diphosphate biosynthesis via DXP pathway; isopentenyl diphosphate from 1-deoxy-D-xylulose 5-phosphate: step 6/6.</text>
</comment>
<comment type="similarity">
    <text evidence="4 15">Belongs to the pectinacetylesterase family.</text>
</comment>
<dbReference type="AlphaFoldDB" id="A0AAD8MM04"/>
<dbReference type="GO" id="GO:0016787">
    <property type="term" value="F:hydrolase activity"/>
    <property type="evidence" value="ECO:0007669"/>
    <property type="project" value="UniProtKB-KW"/>
</dbReference>
<dbReference type="GO" id="GO:0050992">
    <property type="term" value="P:dimethylallyl diphosphate biosynthetic process"/>
    <property type="evidence" value="ECO:0007669"/>
    <property type="project" value="InterPro"/>
</dbReference>
<evidence type="ECO:0000256" key="15">
    <source>
        <dbReference type="RuleBase" id="RU363114"/>
    </source>
</evidence>
<dbReference type="Gene3D" id="3.40.50.11270">
    <property type="match status" value="1"/>
</dbReference>
<evidence type="ECO:0000256" key="11">
    <source>
        <dbReference type="ARBA" id="ARBA00023316"/>
    </source>
</evidence>
<evidence type="ECO:0000256" key="16">
    <source>
        <dbReference type="SAM" id="Phobius"/>
    </source>
</evidence>
<dbReference type="InterPro" id="IPR004963">
    <property type="entry name" value="PAE/NOTUM"/>
</dbReference>
<keyword evidence="8" id="KW-0560">Oxidoreductase</keyword>
<keyword evidence="9" id="KW-0408">Iron</keyword>
<keyword evidence="15" id="KW-0378">Hydrolase</keyword>